<dbReference type="AlphaFoldDB" id="A0A9W6XMU6"/>
<name>A0A9W6XMU6_9STRA</name>
<organism evidence="1 2">
    <name type="scientific">Phytophthora fragariaefolia</name>
    <dbReference type="NCBI Taxonomy" id="1490495"/>
    <lineage>
        <taxon>Eukaryota</taxon>
        <taxon>Sar</taxon>
        <taxon>Stramenopiles</taxon>
        <taxon>Oomycota</taxon>
        <taxon>Peronosporomycetes</taxon>
        <taxon>Peronosporales</taxon>
        <taxon>Peronosporaceae</taxon>
        <taxon>Phytophthora</taxon>
    </lineage>
</organism>
<protein>
    <submittedName>
        <fullName evidence="1">Unnamed protein product</fullName>
    </submittedName>
</protein>
<gene>
    <name evidence="1" type="ORF">Pfra01_001330800</name>
</gene>
<dbReference type="OrthoDB" id="105827at2759"/>
<evidence type="ECO:0000313" key="1">
    <source>
        <dbReference type="EMBL" id="GMF41682.1"/>
    </source>
</evidence>
<dbReference type="Proteomes" id="UP001165121">
    <property type="component" value="Unassembled WGS sequence"/>
</dbReference>
<dbReference type="EMBL" id="BSXT01001362">
    <property type="protein sequence ID" value="GMF41682.1"/>
    <property type="molecule type" value="Genomic_DNA"/>
</dbReference>
<proteinExistence type="predicted"/>
<reference evidence="1" key="1">
    <citation type="submission" date="2023-04" db="EMBL/GenBank/DDBJ databases">
        <title>Phytophthora fragariaefolia NBRC 109709.</title>
        <authorList>
            <person name="Ichikawa N."/>
            <person name="Sato H."/>
            <person name="Tonouchi N."/>
        </authorList>
    </citation>
    <scope>NUCLEOTIDE SEQUENCE</scope>
    <source>
        <strain evidence="1">NBRC 109709</strain>
    </source>
</reference>
<comment type="caution">
    <text evidence="1">The sequence shown here is derived from an EMBL/GenBank/DDBJ whole genome shotgun (WGS) entry which is preliminary data.</text>
</comment>
<accession>A0A9W6XMU6</accession>
<evidence type="ECO:0000313" key="2">
    <source>
        <dbReference type="Proteomes" id="UP001165121"/>
    </source>
</evidence>
<sequence>MLTRFFELCASEAPENQIAKTMIYQDIPKEFRWDSTLGSPQTIPSHAWEDGSRVAKGHGVVLFAHFSASPQGLAVLRAPSDSGWCRVRNIPSSGFEIGLLEDDAEWISCMREAAVFRMPYQLRQLFTTILVYSQVAEVRQLWERFYDDISQAFAHRYPTLLGQAKEDMIMFETLKSLNELVQISG</sequence>
<keyword evidence="2" id="KW-1185">Reference proteome</keyword>